<dbReference type="AlphaFoldDB" id="A0A6N2RX34"/>
<reference evidence="2" key="1">
    <citation type="submission" date="2019-11" db="EMBL/GenBank/DDBJ databases">
        <authorList>
            <person name="Feng L."/>
        </authorList>
    </citation>
    <scope>NUCLEOTIDE SEQUENCE</scope>
    <source>
        <strain evidence="2">AMuciniphilaLFYP55</strain>
    </source>
</reference>
<accession>A0A6N2RX34</accession>
<feature type="transmembrane region" description="Helical" evidence="1">
    <location>
        <begin position="12"/>
        <end position="32"/>
    </location>
</feature>
<gene>
    <name evidence="2" type="ORF">AMLFYP55_01811</name>
</gene>
<name>A0A6N2RX34_9BACT</name>
<keyword evidence="1" id="KW-1133">Transmembrane helix</keyword>
<sequence length="41" mass="5089">MVVAKVIRKIMSYYICWHIFRMIWAILSQSHIEFGKWINEF</sequence>
<evidence type="ECO:0000313" key="2">
    <source>
        <dbReference type="EMBL" id="VYS84355.1"/>
    </source>
</evidence>
<dbReference type="EMBL" id="CACRSS010000002">
    <property type="protein sequence ID" value="VYS84355.1"/>
    <property type="molecule type" value="Genomic_DNA"/>
</dbReference>
<organism evidence="2">
    <name type="scientific">Akkermansia muciniphila</name>
    <dbReference type="NCBI Taxonomy" id="239935"/>
    <lineage>
        <taxon>Bacteria</taxon>
        <taxon>Pseudomonadati</taxon>
        <taxon>Verrucomicrobiota</taxon>
        <taxon>Verrucomicrobiia</taxon>
        <taxon>Verrucomicrobiales</taxon>
        <taxon>Akkermansiaceae</taxon>
        <taxon>Akkermansia</taxon>
    </lineage>
</organism>
<evidence type="ECO:0000256" key="1">
    <source>
        <dbReference type="SAM" id="Phobius"/>
    </source>
</evidence>
<keyword evidence="1" id="KW-0812">Transmembrane</keyword>
<keyword evidence="1" id="KW-0472">Membrane</keyword>
<protein>
    <submittedName>
        <fullName evidence="2">Uncharacterized protein</fullName>
    </submittedName>
</protein>
<proteinExistence type="predicted"/>